<comment type="caution">
    <text evidence="1">The sequence shown here is derived from an EMBL/GenBank/DDBJ whole genome shotgun (WGS) entry which is preliminary data.</text>
</comment>
<dbReference type="Proteomes" id="UP000644147">
    <property type="component" value="Unassembled WGS sequence"/>
</dbReference>
<organism evidence="1 2">
    <name type="scientific">Adhaeribacter terrigena</name>
    <dbReference type="NCBI Taxonomy" id="2793070"/>
    <lineage>
        <taxon>Bacteria</taxon>
        <taxon>Pseudomonadati</taxon>
        <taxon>Bacteroidota</taxon>
        <taxon>Cytophagia</taxon>
        <taxon>Cytophagales</taxon>
        <taxon>Hymenobacteraceae</taxon>
        <taxon>Adhaeribacter</taxon>
    </lineage>
</organism>
<dbReference type="EMBL" id="JAEHFX010000002">
    <property type="protein sequence ID" value="MBK0402608.1"/>
    <property type="molecule type" value="Genomic_DNA"/>
</dbReference>
<name>A0ABS1BZW8_9BACT</name>
<evidence type="ECO:0000313" key="2">
    <source>
        <dbReference type="Proteomes" id="UP000644147"/>
    </source>
</evidence>
<evidence type="ECO:0000313" key="1">
    <source>
        <dbReference type="EMBL" id="MBK0402608.1"/>
    </source>
</evidence>
<keyword evidence="2" id="KW-1185">Reference proteome</keyword>
<gene>
    <name evidence="1" type="ORF">I5M27_06400</name>
</gene>
<proteinExistence type="predicted"/>
<reference evidence="1 2" key="1">
    <citation type="submission" date="2020-12" db="EMBL/GenBank/DDBJ databases">
        <title>Bacterial novel species Adhaeribacter sp. BT258 isolated from soil.</title>
        <authorList>
            <person name="Jung H.-Y."/>
        </authorList>
    </citation>
    <scope>NUCLEOTIDE SEQUENCE [LARGE SCALE GENOMIC DNA]</scope>
    <source>
        <strain evidence="1 2">BT258</strain>
    </source>
</reference>
<sequence length="265" mass="31885">MFPKTYLLSIKNTSIWENMGNVNAFWAGRFRSARQRKRAVKSDFEKQLRKLGKERQTLSDQLRKLGYEPLVPPVQKGFKRFFVLREDVARTPRAAFFQEILDKINTVQYSDTRKFTKTRRFMGRKIKVLKEQLLDSISLYEWHKLQLPAEQAFYFEQAEELTAYHEWRTVFRFTEPWRFRLKIAPNLITRIRIKDAVLEKRMDEIDNYMERNFLNGKYFRLTHGAAGYYSHRIGEKIRYSNPLKNKPLDWILEMARQDDPEVVLS</sequence>
<accession>A0ABS1BZW8</accession>
<protein>
    <submittedName>
        <fullName evidence="1">Uncharacterized protein</fullName>
    </submittedName>
</protein>
<dbReference type="RefSeq" id="WP_200505350.1">
    <property type="nucleotide sequence ID" value="NZ_JAEHFX010000002.1"/>
</dbReference>